<feature type="region of interest" description="Disordered" evidence="1">
    <location>
        <begin position="593"/>
        <end position="614"/>
    </location>
</feature>
<dbReference type="EMBL" id="JAQQWM010000009">
    <property type="protein sequence ID" value="KAK8045776.1"/>
    <property type="molecule type" value="Genomic_DNA"/>
</dbReference>
<name>A0ABR1TGL1_9PEZI</name>
<keyword evidence="4" id="KW-1185">Reference proteome</keyword>
<dbReference type="Proteomes" id="UP001446871">
    <property type="component" value="Unassembled WGS sequence"/>
</dbReference>
<proteinExistence type="predicted"/>
<sequence>MAFKYQGLATDESLRLLRVDRLDEANRLMTCTMLHVDRYNPPLDVSWIALSYRWGDEKDLVALELREVLDVADGIASDAPHEAYSRAQAPRSALDMILSLYQSGHITDKWIWIDYICLNQQDLAEKSIQVGLMGSVYSLSAQTIVYTGPASASTSTAMEFLEVLDGVFEKLDRVSGRDGSNGAAFTCQDLLESSGTSTESPQWAALRDLMMRSWFGRLWVMQEAVLPRDVLFVWGQYSLSWAEMETLASWDTRSNLFALLGNAKSKWTAISTLKKIALLRQNRDGAARGHKCGLSFALYACDAATSFDPRDRIFGLLGLLYGRDAAIDIKPDYSPENTPAAVFADATSKWTMHNDSFDLVYGAGIGLPRDIEGLPSWVPDYTKSLPQYPAAHLRAGKGDLSSLALEPLKFQGSDFKVQAFLVDTIDSVLPYKTLGRPTEYTSIEEDHQVAWYLEQAIRHVSQAYPLPWSEDLAECFVRTLTCNSVVLSGVDGGAPSPAGYDRAFAQLGIVRKLGVLGGSPTTRPEQTAAAAAATTTTTAQERQGLLTTVAGYMSDHTICTIPHGRFALVPRRAEPGDVVAVCPGARLPFILRPSRRGDGRRQPTFPDSRYGVRA</sequence>
<evidence type="ECO:0000256" key="1">
    <source>
        <dbReference type="SAM" id="MobiDB-lite"/>
    </source>
</evidence>
<dbReference type="InterPro" id="IPR052895">
    <property type="entry name" value="HetReg/Transcr_Mod"/>
</dbReference>
<dbReference type="PANTHER" id="PTHR24148:SF64">
    <property type="entry name" value="HETEROKARYON INCOMPATIBILITY DOMAIN-CONTAINING PROTEIN"/>
    <property type="match status" value="1"/>
</dbReference>
<organism evidence="3 4">
    <name type="scientific">Apiospora saccharicola</name>
    <dbReference type="NCBI Taxonomy" id="335842"/>
    <lineage>
        <taxon>Eukaryota</taxon>
        <taxon>Fungi</taxon>
        <taxon>Dikarya</taxon>
        <taxon>Ascomycota</taxon>
        <taxon>Pezizomycotina</taxon>
        <taxon>Sordariomycetes</taxon>
        <taxon>Xylariomycetidae</taxon>
        <taxon>Amphisphaeriales</taxon>
        <taxon>Apiosporaceae</taxon>
        <taxon>Apiospora</taxon>
    </lineage>
</organism>
<evidence type="ECO:0000259" key="2">
    <source>
        <dbReference type="Pfam" id="PF06985"/>
    </source>
</evidence>
<evidence type="ECO:0000313" key="4">
    <source>
        <dbReference type="Proteomes" id="UP001446871"/>
    </source>
</evidence>
<dbReference type="PANTHER" id="PTHR24148">
    <property type="entry name" value="ANKYRIN REPEAT DOMAIN-CONTAINING PROTEIN 39 HOMOLOG-RELATED"/>
    <property type="match status" value="1"/>
</dbReference>
<dbReference type="InterPro" id="IPR010730">
    <property type="entry name" value="HET"/>
</dbReference>
<protein>
    <recommendedName>
        <fullName evidence="2">Heterokaryon incompatibility domain-containing protein</fullName>
    </recommendedName>
</protein>
<comment type="caution">
    <text evidence="3">The sequence shown here is derived from an EMBL/GenBank/DDBJ whole genome shotgun (WGS) entry which is preliminary data.</text>
</comment>
<gene>
    <name evidence="3" type="ORF">PG996_013840</name>
</gene>
<evidence type="ECO:0000313" key="3">
    <source>
        <dbReference type="EMBL" id="KAK8045776.1"/>
    </source>
</evidence>
<dbReference type="Pfam" id="PF06985">
    <property type="entry name" value="HET"/>
    <property type="match status" value="1"/>
</dbReference>
<feature type="domain" description="Heterokaryon incompatibility" evidence="2">
    <location>
        <begin position="47"/>
        <end position="223"/>
    </location>
</feature>
<accession>A0ABR1TGL1</accession>
<reference evidence="3 4" key="1">
    <citation type="submission" date="2023-01" db="EMBL/GenBank/DDBJ databases">
        <title>Analysis of 21 Apiospora genomes using comparative genomics revels a genus with tremendous synthesis potential of carbohydrate active enzymes and secondary metabolites.</title>
        <authorList>
            <person name="Sorensen T."/>
        </authorList>
    </citation>
    <scope>NUCLEOTIDE SEQUENCE [LARGE SCALE GENOMIC DNA]</scope>
    <source>
        <strain evidence="3 4">CBS 83171</strain>
    </source>
</reference>